<dbReference type="GO" id="GO:0005680">
    <property type="term" value="C:anaphase-promoting complex"/>
    <property type="evidence" value="ECO:0007669"/>
    <property type="project" value="InterPro"/>
</dbReference>
<evidence type="ECO:0000256" key="2">
    <source>
        <dbReference type="ARBA" id="ARBA00013927"/>
    </source>
</evidence>
<evidence type="ECO:0000313" key="9">
    <source>
        <dbReference type="Proteomes" id="UP000271098"/>
    </source>
</evidence>
<dbReference type="Proteomes" id="UP000271098">
    <property type="component" value="Unassembled WGS sequence"/>
</dbReference>
<dbReference type="PANTHER" id="PTHR12936">
    <property type="entry name" value="ANAPHASE-PROMOTING COMPLEX 10"/>
    <property type="match status" value="1"/>
</dbReference>
<dbReference type="GO" id="GO:0070979">
    <property type="term" value="P:protein K11-linked ubiquitination"/>
    <property type="evidence" value="ECO:0007669"/>
    <property type="project" value="TreeGrafter"/>
</dbReference>
<dbReference type="PANTHER" id="PTHR12936:SF0">
    <property type="entry name" value="ANAPHASE-PROMOTING COMPLEX SUBUNIT 10"/>
    <property type="match status" value="1"/>
</dbReference>
<evidence type="ECO:0000256" key="1">
    <source>
        <dbReference type="ARBA" id="ARBA00006762"/>
    </source>
</evidence>
<evidence type="ECO:0000256" key="4">
    <source>
        <dbReference type="ARBA" id="ARBA00022776"/>
    </source>
</evidence>
<evidence type="ECO:0000256" key="3">
    <source>
        <dbReference type="ARBA" id="ARBA00022618"/>
    </source>
</evidence>
<comment type="similarity">
    <text evidence="1">Belongs to the APC10 family.</text>
</comment>
<keyword evidence="9" id="KW-1185">Reference proteome</keyword>
<reference evidence="8 9" key="2">
    <citation type="submission" date="2018-11" db="EMBL/GenBank/DDBJ databases">
        <authorList>
            <consortium name="Pathogen Informatics"/>
        </authorList>
    </citation>
    <scope>NUCLEOTIDE SEQUENCE [LARGE SCALE GENOMIC DNA]</scope>
</reference>
<dbReference type="EMBL" id="UYRT01104232">
    <property type="protein sequence ID" value="VDN43914.1"/>
    <property type="molecule type" value="Genomic_DNA"/>
</dbReference>
<feature type="domain" description="DOC" evidence="7">
    <location>
        <begin position="1"/>
        <end position="143"/>
    </location>
</feature>
<accession>A0A183EW74</accession>
<organism evidence="10">
    <name type="scientific">Gongylonema pulchrum</name>
    <dbReference type="NCBI Taxonomy" id="637853"/>
    <lineage>
        <taxon>Eukaryota</taxon>
        <taxon>Metazoa</taxon>
        <taxon>Ecdysozoa</taxon>
        <taxon>Nematoda</taxon>
        <taxon>Chromadorea</taxon>
        <taxon>Rhabditida</taxon>
        <taxon>Spirurina</taxon>
        <taxon>Spiruromorpha</taxon>
        <taxon>Spiruroidea</taxon>
        <taxon>Gongylonematidae</taxon>
        <taxon>Gongylonema</taxon>
    </lineage>
</organism>
<keyword evidence="3" id="KW-0132">Cell division</keyword>
<gene>
    <name evidence="8" type="ORF">GPUH_LOCUS25215</name>
</gene>
<protein>
    <recommendedName>
        <fullName evidence="2">Anaphase-promoting complex subunit 10</fullName>
    </recommendedName>
</protein>
<dbReference type="Gene3D" id="2.60.120.260">
    <property type="entry name" value="Galactose-binding domain-like"/>
    <property type="match status" value="1"/>
</dbReference>
<evidence type="ECO:0000313" key="10">
    <source>
        <dbReference type="WBParaSite" id="GPUH_0002524501-mRNA-1"/>
    </source>
</evidence>
<dbReference type="GO" id="GO:0031145">
    <property type="term" value="P:anaphase-promoting complex-dependent catabolic process"/>
    <property type="evidence" value="ECO:0007669"/>
    <property type="project" value="InterPro"/>
</dbReference>
<evidence type="ECO:0000259" key="7">
    <source>
        <dbReference type="PROSITE" id="PS51284"/>
    </source>
</evidence>
<dbReference type="SMART" id="SM01337">
    <property type="entry name" value="APC10"/>
    <property type="match status" value="1"/>
</dbReference>
<dbReference type="InterPro" id="IPR004939">
    <property type="entry name" value="APC_su10/DOC_dom"/>
</dbReference>
<dbReference type="InterPro" id="IPR008979">
    <property type="entry name" value="Galactose-bd-like_sf"/>
</dbReference>
<keyword evidence="4" id="KW-0498">Mitosis</keyword>
<dbReference type="PROSITE" id="PS51284">
    <property type="entry name" value="DOC"/>
    <property type="match status" value="1"/>
</dbReference>
<keyword evidence="5" id="KW-0833">Ubl conjugation pathway</keyword>
<dbReference type="WBParaSite" id="GPUH_0002524501-mRNA-1">
    <property type="protein sequence ID" value="GPUH_0002524501-mRNA-1"/>
    <property type="gene ID" value="GPUH_0002524501"/>
</dbReference>
<dbReference type="GO" id="GO:0051301">
    <property type="term" value="P:cell division"/>
    <property type="evidence" value="ECO:0007669"/>
    <property type="project" value="UniProtKB-KW"/>
</dbReference>
<dbReference type="AlphaFoldDB" id="A0A183EW74"/>
<dbReference type="Pfam" id="PF03256">
    <property type="entry name" value="ANAPC10"/>
    <property type="match status" value="1"/>
</dbReference>
<evidence type="ECO:0000256" key="5">
    <source>
        <dbReference type="ARBA" id="ARBA00022786"/>
    </source>
</evidence>
<name>A0A183EW74_9BILA</name>
<proteinExistence type="inferred from homology"/>
<dbReference type="InterPro" id="IPR016901">
    <property type="entry name" value="APC10/Doc1"/>
</dbReference>
<sequence length="143" mass="16647">MGTAYVVHWRNLVSKIYKGALLDITDHAFFTLSSGILNLAKGHDVHHLLDENIDHYWRSDGETPHVITIEFPKKEDFLFLLLYLDYELDEQHTPQEALTFLGHFMCSVVVYLGPSAVDVNEFRTFTFFKPDGWQVIFFSYFVP</sequence>
<dbReference type="OrthoDB" id="24948at2759"/>
<evidence type="ECO:0000256" key="6">
    <source>
        <dbReference type="ARBA" id="ARBA00023306"/>
    </source>
</evidence>
<evidence type="ECO:0000313" key="8">
    <source>
        <dbReference type="EMBL" id="VDN43914.1"/>
    </source>
</evidence>
<dbReference type="SUPFAM" id="SSF49785">
    <property type="entry name" value="Galactose-binding domain-like"/>
    <property type="match status" value="1"/>
</dbReference>
<reference evidence="10" key="1">
    <citation type="submission" date="2016-06" db="UniProtKB">
        <authorList>
            <consortium name="WormBaseParasite"/>
        </authorList>
    </citation>
    <scope>IDENTIFICATION</scope>
</reference>
<keyword evidence="6" id="KW-0131">Cell cycle</keyword>